<gene>
    <name evidence="2" type="ORF">LCGC14_3024270</name>
</gene>
<keyword evidence="1" id="KW-0472">Membrane</keyword>
<reference evidence="2" key="1">
    <citation type="journal article" date="2015" name="Nature">
        <title>Complex archaea that bridge the gap between prokaryotes and eukaryotes.</title>
        <authorList>
            <person name="Spang A."/>
            <person name="Saw J.H."/>
            <person name="Jorgensen S.L."/>
            <person name="Zaremba-Niedzwiedzka K."/>
            <person name="Martijn J."/>
            <person name="Lind A.E."/>
            <person name="van Eijk R."/>
            <person name="Schleper C."/>
            <person name="Guy L."/>
            <person name="Ettema T.J."/>
        </authorList>
    </citation>
    <scope>NUCLEOTIDE SEQUENCE</scope>
</reference>
<feature type="non-terminal residue" evidence="2">
    <location>
        <position position="1"/>
    </location>
</feature>
<keyword evidence="1" id="KW-1133">Transmembrane helix</keyword>
<name>A0A0F8XHH8_9ZZZZ</name>
<evidence type="ECO:0000313" key="2">
    <source>
        <dbReference type="EMBL" id="KKK60445.1"/>
    </source>
</evidence>
<evidence type="ECO:0000256" key="1">
    <source>
        <dbReference type="SAM" id="Phobius"/>
    </source>
</evidence>
<comment type="caution">
    <text evidence="2">The sequence shown here is derived from an EMBL/GenBank/DDBJ whole genome shotgun (WGS) entry which is preliminary data.</text>
</comment>
<sequence>AEAESGKSLKIKLSNIGLVAAVLIIIIFQISNPKDILWSYIGVGLTISEDGTIYSRVHGTSH</sequence>
<keyword evidence="1" id="KW-0812">Transmembrane</keyword>
<dbReference type="EMBL" id="LAZR01062966">
    <property type="protein sequence ID" value="KKK60445.1"/>
    <property type="molecule type" value="Genomic_DNA"/>
</dbReference>
<protein>
    <submittedName>
        <fullName evidence="2">Uncharacterized protein</fullName>
    </submittedName>
</protein>
<proteinExistence type="predicted"/>
<dbReference type="AlphaFoldDB" id="A0A0F8XHH8"/>
<accession>A0A0F8XHH8</accession>
<organism evidence="2">
    <name type="scientific">marine sediment metagenome</name>
    <dbReference type="NCBI Taxonomy" id="412755"/>
    <lineage>
        <taxon>unclassified sequences</taxon>
        <taxon>metagenomes</taxon>
        <taxon>ecological metagenomes</taxon>
    </lineage>
</organism>
<feature type="transmembrane region" description="Helical" evidence="1">
    <location>
        <begin position="12"/>
        <end position="30"/>
    </location>
</feature>